<evidence type="ECO:0000256" key="1">
    <source>
        <dbReference type="ARBA" id="ARBA00022741"/>
    </source>
</evidence>
<dbReference type="RefSeq" id="WP_343938580.1">
    <property type="nucleotide sequence ID" value="NZ_BAAABU010000025.1"/>
</dbReference>
<evidence type="ECO:0000256" key="3">
    <source>
        <dbReference type="ARBA" id="ARBA00023186"/>
    </source>
</evidence>
<dbReference type="Proteomes" id="UP001500416">
    <property type="component" value="Unassembled WGS sequence"/>
</dbReference>
<dbReference type="InterPro" id="IPR013126">
    <property type="entry name" value="Hsp_70_fam"/>
</dbReference>
<organism evidence="4 5">
    <name type="scientific">Saccharothrix mutabilis subsp. mutabilis</name>
    <dbReference type="NCBI Taxonomy" id="66855"/>
    <lineage>
        <taxon>Bacteria</taxon>
        <taxon>Bacillati</taxon>
        <taxon>Actinomycetota</taxon>
        <taxon>Actinomycetes</taxon>
        <taxon>Pseudonocardiales</taxon>
        <taxon>Pseudonocardiaceae</taxon>
        <taxon>Saccharothrix</taxon>
    </lineage>
</organism>
<comment type="caution">
    <text evidence="4">The sequence shown here is derived from an EMBL/GenBank/DDBJ whole genome shotgun (WGS) entry which is preliminary data.</text>
</comment>
<dbReference type="SUPFAM" id="SSF53067">
    <property type="entry name" value="Actin-like ATPase domain"/>
    <property type="match status" value="1"/>
</dbReference>
<keyword evidence="3" id="KW-0143">Chaperone</keyword>
<evidence type="ECO:0000256" key="2">
    <source>
        <dbReference type="ARBA" id="ARBA00022840"/>
    </source>
</evidence>
<reference evidence="4 5" key="1">
    <citation type="journal article" date="2019" name="Int. J. Syst. Evol. Microbiol.">
        <title>The Global Catalogue of Microorganisms (GCM) 10K type strain sequencing project: providing services to taxonomists for standard genome sequencing and annotation.</title>
        <authorList>
            <consortium name="The Broad Institute Genomics Platform"/>
            <consortium name="The Broad Institute Genome Sequencing Center for Infectious Disease"/>
            <person name="Wu L."/>
            <person name="Ma J."/>
        </authorList>
    </citation>
    <scope>NUCLEOTIDE SEQUENCE [LARGE SCALE GENOMIC DNA]</scope>
    <source>
        <strain evidence="4 5">JCM 3380</strain>
    </source>
</reference>
<keyword evidence="5" id="KW-1185">Reference proteome</keyword>
<dbReference type="InterPro" id="IPR043129">
    <property type="entry name" value="ATPase_NBD"/>
</dbReference>
<dbReference type="Pfam" id="PF00012">
    <property type="entry name" value="HSP70"/>
    <property type="match status" value="1"/>
</dbReference>
<proteinExistence type="predicted"/>
<dbReference type="EMBL" id="BAAABU010000025">
    <property type="protein sequence ID" value="GAA0256800.1"/>
    <property type="molecule type" value="Genomic_DNA"/>
</dbReference>
<protein>
    <submittedName>
        <fullName evidence="4">Uncharacterized protein</fullName>
    </submittedName>
</protein>
<keyword evidence="2" id="KW-0067">ATP-binding</keyword>
<accession>A0ABN0UP69</accession>
<gene>
    <name evidence="4" type="ORF">GCM10010492_67140</name>
</gene>
<evidence type="ECO:0000313" key="4">
    <source>
        <dbReference type="EMBL" id="GAA0256800.1"/>
    </source>
</evidence>
<sequence>MITVPAYYGVAEREALVVAARKASLSVQRLINEPTAAALVHAVRVPKPGARSW</sequence>
<evidence type="ECO:0000313" key="5">
    <source>
        <dbReference type="Proteomes" id="UP001500416"/>
    </source>
</evidence>
<keyword evidence="1" id="KW-0547">Nucleotide-binding</keyword>
<name>A0ABN0UP69_9PSEU</name>
<dbReference type="Gene3D" id="3.30.420.40">
    <property type="match status" value="1"/>
</dbReference>